<keyword evidence="3" id="KW-1185">Reference proteome</keyword>
<dbReference type="AlphaFoldDB" id="A0A0K9XD19"/>
<evidence type="ECO:0000313" key="3">
    <source>
        <dbReference type="Proteomes" id="UP000037288"/>
    </source>
</evidence>
<dbReference type="PATRIC" id="fig|1678637.3.peg.3850"/>
<evidence type="ECO:0000313" key="2">
    <source>
        <dbReference type="EMBL" id="KNB51016.1"/>
    </source>
</evidence>
<evidence type="ECO:0008006" key="4">
    <source>
        <dbReference type="Google" id="ProtNLM"/>
    </source>
</evidence>
<comment type="caution">
    <text evidence="2">The sequence shown here is derived from an EMBL/GenBank/DDBJ whole genome shotgun (WGS) entry which is preliminary data.</text>
</comment>
<name>A0A0K9XD19_9ACTN</name>
<feature type="signal peptide" evidence="1">
    <location>
        <begin position="1"/>
        <end position="33"/>
    </location>
</feature>
<feature type="chain" id="PRO_5005532554" description="Lipoprotein" evidence="1">
    <location>
        <begin position="34"/>
        <end position="243"/>
    </location>
</feature>
<dbReference type="RefSeq" id="WP_049717267.1">
    <property type="nucleotide sequence ID" value="NZ_LFXA01000011.1"/>
</dbReference>
<evidence type="ECO:0000256" key="1">
    <source>
        <dbReference type="SAM" id="SignalP"/>
    </source>
</evidence>
<dbReference type="EMBL" id="LFXA01000011">
    <property type="protein sequence ID" value="KNB51016.1"/>
    <property type="molecule type" value="Genomic_DNA"/>
</dbReference>
<sequence>MFVEKSGSKAFAAIGGFVAAVALSVTMTPAAHAAAPTDAEISAALKRHGDGTWTQKDVALIRSIPALAAVVEDVTRPAEVKTETRSVAPGEGVLPKGAELEDASRTLVTPVETDVDPKSTGTPMRTAAPQWRMTHITYTHRSYTGSTIFKYHAYAEFQYNGSKVLKWGQRYDVVEDKDRVAQVKTGRRQVDTKSRTPATSGTSMMKREVELCVTKWGCYSTLHPWAKVKVYGTGKTAIDGTGV</sequence>
<dbReference type="OrthoDB" id="4241903at2"/>
<reference evidence="3" key="1">
    <citation type="submission" date="2015-07" db="EMBL/GenBank/DDBJ databases">
        <title>Draft genome sequence of Streptomyces sp. CMAA 1322, a bacterium isolated from Caatinga biome, from dry forest semiarid of Brazil.</title>
        <authorList>
            <person name="Santos S.N."/>
            <person name="Gacesa R."/>
            <person name="Taketani R.G."/>
            <person name="Long P.F."/>
            <person name="Melo I.S."/>
        </authorList>
    </citation>
    <scope>NUCLEOTIDE SEQUENCE [LARGE SCALE GENOMIC DNA]</scope>
    <source>
        <strain evidence="3">CMAA 1322</strain>
    </source>
</reference>
<protein>
    <recommendedName>
        <fullName evidence="4">Lipoprotein</fullName>
    </recommendedName>
</protein>
<proteinExistence type="predicted"/>
<organism evidence="2 3">
    <name type="scientific">Streptomyces caatingaensis</name>
    <dbReference type="NCBI Taxonomy" id="1678637"/>
    <lineage>
        <taxon>Bacteria</taxon>
        <taxon>Bacillati</taxon>
        <taxon>Actinomycetota</taxon>
        <taxon>Actinomycetes</taxon>
        <taxon>Kitasatosporales</taxon>
        <taxon>Streptomycetaceae</taxon>
        <taxon>Streptomyces</taxon>
    </lineage>
</organism>
<keyword evidence="1" id="KW-0732">Signal</keyword>
<dbReference type="Proteomes" id="UP000037288">
    <property type="component" value="Unassembled WGS sequence"/>
</dbReference>
<accession>A0A0K9XD19</accession>
<gene>
    <name evidence="2" type="ORF">AC230_17865</name>
</gene>